<sequence>MPIPEELNYEIHDNKLLGIVWALKCLRYFLLFVSSHFEVLTNHSLLQYCINSKVVTFWQALWDELVFRFHFSIPYCPGWLANLPDALSCWDDIYPEREEDFLRKNPLNLQKLNKQDEVQTSRLFAVKVESFSNLINSIQKELWKDPQYRGTLQDLRKGKSVTYYSLDPSPQLLLFKDWFVVPNASKIQLRVLLNRQESPVVGHTGHEKSLRLSRRSSNCPT</sequence>
<keyword evidence="4" id="KW-0255">Endonuclease</keyword>
<dbReference type="GO" id="GO:0016787">
    <property type="term" value="F:hydrolase activity"/>
    <property type="evidence" value="ECO:0007669"/>
    <property type="project" value="UniProtKB-KW"/>
</dbReference>
<feature type="domain" description="Reverse transcriptase RNase H-like" evidence="7">
    <location>
        <begin position="4"/>
        <end position="62"/>
    </location>
</feature>
<evidence type="ECO:0000256" key="2">
    <source>
        <dbReference type="ARBA" id="ARBA00022695"/>
    </source>
</evidence>
<keyword evidence="5" id="KW-0378">Hydrolase</keyword>
<evidence type="ECO:0000259" key="7">
    <source>
        <dbReference type="Pfam" id="PF17917"/>
    </source>
</evidence>
<keyword evidence="3" id="KW-0540">Nuclease</keyword>
<keyword evidence="1" id="KW-0808">Transferase</keyword>
<evidence type="ECO:0000256" key="4">
    <source>
        <dbReference type="ARBA" id="ARBA00022759"/>
    </source>
</evidence>
<comment type="caution">
    <text evidence="8">The sequence shown here is derived from an EMBL/GenBank/DDBJ whole genome shotgun (WGS) entry which is preliminary data.</text>
</comment>
<dbReference type="EMBL" id="AVOT02001705">
    <property type="protein sequence ID" value="MBW0467875.1"/>
    <property type="molecule type" value="Genomic_DNA"/>
</dbReference>
<keyword evidence="2" id="KW-0548">Nucleotidyltransferase</keyword>
<evidence type="ECO:0000256" key="3">
    <source>
        <dbReference type="ARBA" id="ARBA00022722"/>
    </source>
</evidence>
<keyword evidence="6" id="KW-0695">RNA-directed DNA polymerase</keyword>
<evidence type="ECO:0000313" key="9">
    <source>
        <dbReference type="Proteomes" id="UP000765509"/>
    </source>
</evidence>
<name>A0A9Q3GI16_9BASI</name>
<proteinExistence type="predicted"/>
<dbReference type="GO" id="GO:0003964">
    <property type="term" value="F:RNA-directed DNA polymerase activity"/>
    <property type="evidence" value="ECO:0007669"/>
    <property type="project" value="UniProtKB-KW"/>
</dbReference>
<dbReference type="GO" id="GO:0004519">
    <property type="term" value="F:endonuclease activity"/>
    <property type="evidence" value="ECO:0007669"/>
    <property type="project" value="UniProtKB-KW"/>
</dbReference>
<evidence type="ECO:0000256" key="1">
    <source>
        <dbReference type="ARBA" id="ARBA00022679"/>
    </source>
</evidence>
<evidence type="ECO:0000256" key="5">
    <source>
        <dbReference type="ARBA" id="ARBA00022801"/>
    </source>
</evidence>
<dbReference type="SUPFAM" id="SSF56672">
    <property type="entry name" value="DNA/RNA polymerases"/>
    <property type="match status" value="1"/>
</dbReference>
<dbReference type="AlphaFoldDB" id="A0A9Q3GI16"/>
<accession>A0A9Q3GI16</accession>
<organism evidence="8 9">
    <name type="scientific">Austropuccinia psidii MF-1</name>
    <dbReference type="NCBI Taxonomy" id="1389203"/>
    <lineage>
        <taxon>Eukaryota</taxon>
        <taxon>Fungi</taxon>
        <taxon>Dikarya</taxon>
        <taxon>Basidiomycota</taxon>
        <taxon>Pucciniomycotina</taxon>
        <taxon>Pucciniomycetes</taxon>
        <taxon>Pucciniales</taxon>
        <taxon>Sphaerophragmiaceae</taxon>
        <taxon>Austropuccinia</taxon>
    </lineage>
</organism>
<evidence type="ECO:0000313" key="8">
    <source>
        <dbReference type="EMBL" id="MBW0467875.1"/>
    </source>
</evidence>
<reference evidence="8" key="1">
    <citation type="submission" date="2021-03" db="EMBL/GenBank/DDBJ databases">
        <title>Draft genome sequence of rust myrtle Austropuccinia psidii MF-1, a brazilian biotype.</title>
        <authorList>
            <person name="Quecine M.C."/>
            <person name="Pachon D.M.R."/>
            <person name="Bonatelli M.L."/>
            <person name="Correr F.H."/>
            <person name="Franceschini L.M."/>
            <person name="Leite T.F."/>
            <person name="Margarido G.R.A."/>
            <person name="Almeida C.A."/>
            <person name="Ferrarezi J.A."/>
            <person name="Labate C.A."/>
        </authorList>
    </citation>
    <scope>NUCLEOTIDE SEQUENCE</scope>
    <source>
        <strain evidence="8">MF-1</strain>
    </source>
</reference>
<gene>
    <name evidence="8" type="ORF">O181_007590</name>
</gene>
<protein>
    <recommendedName>
        <fullName evidence="7">Reverse transcriptase RNase H-like domain-containing protein</fullName>
    </recommendedName>
</protein>
<dbReference type="Proteomes" id="UP000765509">
    <property type="component" value="Unassembled WGS sequence"/>
</dbReference>
<dbReference type="InterPro" id="IPR041373">
    <property type="entry name" value="RT_RNaseH"/>
</dbReference>
<dbReference type="Pfam" id="PF17917">
    <property type="entry name" value="RT_RNaseH"/>
    <property type="match status" value="1"/>
</dbReference>
<dbReference type="InterPro" id="IPR043502">
    <property type="entry name" value="DNA/RNA_pol_sf"/>
</dbReference>
<keyword evidence="9" id="KW-1185">Reference proteome</keyword>
<evidence type="ECO:0000256" key="6">
    <source>
        <dbReference type="ARBA" id="ARBA00022918"/>
    </source>
</evidence>